<dbReference type="GO" id="GO:0003700">
    <property type="term" value="F:DNA-binding transcription factor activity"/>
    <property type="evidence" value="ECO:0007669"/>
    <property type="project" value="InterPro"/>
</dbReference>
<dbReference type="SUPFAM" id="SSF46955">
    <property type="entry name" value="Putative DNA-binding domain"/>
    <property type="match status" value="1"/>
</dbReference>
<proteinExistence type="predicted"/>
<reference evidence="3 4" key="1">
    <citation type="submission" date="2018-04" db="EMBL/GenBank/DDBJ databases">
        <authorList>
            <person name="Li J."/>
        </authorList>
    </citation>
    <scope>NUCLEOTIDE SEQUENCE [LARGE SCALE GENOMIC DNA]</scope>
    <source>
        <strain evidence="4">30A</strain>
    </source>
</reference>
<dbReference type="CDD" id="cd00592">
    <property type="entry name" value="HTH_MerR-like"/>
    <property type="match status" value="1"/>
</dbReference>
<dbReference type="PANTHER" id="PTHR30204">
    <property type="entry name" value="REDOX-CYCLING DRUG-SENSING TRANSCRIPTIONAL ACTIVATOR SOXR"/>
    <property type="match status" value="1"/>
</dbReference>
<protein>
    <submittedName>
        <fullName evidence="3">MerR family transcriptional regulator</fullName>
    </submittedName>
</protein>
<dbReference type="PROSITE" id="PS50937">
    <property type="entry name" value="HTH_MERR_2"/>
    <property type="match status" value="1"/>
</dbReference>
<dbReference type="InterPro" id="IPR000551">
    <property type="entry name" value="MerR-type_HTH_dom"/>
</dbReference>
<dbReference type="KEGG" id="agm:DCE93_06265"/>
<dbReference type="AlphaFoldDB" id="A0A2S0WVI2"/>
<dbReference type="PANTHER" id="PTHR30204:SF89">
    <property type="entry name" value="HTH MERR-TYPE DOMAIN-CONTAINING PROTEIN"/>
    <property type="match status" value="1"/>
</dbReference>
<dbReference type="Pfam" id="PF13411">
    <property type="entry name" value="MerR_1"/>
    <property type="match status" value="1"/>
</dbReference>
<dbReference type="InterPro" id="IPR047057">
    <property type="entry name" value="MerR_fam"/>
</dbReference>
<dbReference type="Proteomes" id="UP000244729">
    <property type="component" value="Chromosome"/>
</dbReference>
<evidence type="ECO:0000313" key="3">
    <source>
        <dbReference type="EMBL" id="AWB95311.1"/>
    </source>
</evidence>
<dbReference type="OrthoDB" id="3191171at2"/>
<evidence type="ECO:0000259" key="2">
    <source>
        <dbReference type="PROSITE" id="PS50937"/>
    </source>
</evidence>
<evidence type="ECO:0000313" key="4">
    <source>
        <dbReference type="Proteomes" id="UP000244729"/>
    </source>
</evidence>
<dbReference type="Gene3D" id="1.10.1660.10">
    <property type="match status" value="1"/>
</dbReference>
<dbReference type="SMART" id="SM00422">
    <property type="entry name" value="HTH_MERR"/>
    <property type="match status" value="1"/>
</dbReference>
<sequence length="231" mass="24675">MVSAPAASSRASGQAPLLGIGQVLARLQPEFPELTPSKLRFLEEQRLVAPARTAAGYRKFSVSDVERITVVLSMQRDHYLPLKVIRTHLEAIDAGETPALPGATSAAAFLAGARRFRRDELIRQAGATASLLDDAVSASLLPAAEYYGDDALGVLRSLVALRAVGIEPRHLRGVRAAAEREAALVERAIAPSRRADAADKARALEQGQELARHLDAVHASVVRASLGRLAR</sequence>
<accession>A0A2S0WVI2</accession>
<dbReference type="GO" id="GO:0003677">
    <property type="term" value="F:DNA binding"/>
    <property type="evidence" value="ECO:0007669"/>
    <property type="project" value="UniProtKB-KW"/>
</dbReference>
<keyword evidence="1" id="KW-0238">DNA-binding</keyword>
<name>A0A2S0WVI2_9MICO</name>
<dbReference type="InterPro" id="IPR009061">
    <property type="entry name" value="DNA-bd_dom_put_sf"/>
</dbReference>
<dbReference type="EMBL" id="CP028913">
    <property type="protein sequence ID" value="AWB95311.1"/>
    <property type="molecule type" value="Genomic_DNA"/>
</dbReference>
<keyword evidence="4" id="KW-1185">Reference proteome</keyword>
<feature type="domain" description="HTH merR-type" evidence="2">
    <location>
        <begin position="34"/>
        <end position="91"/>
    </location>
</feature>
<evidence type="ECO:0000256" key="1">
    <source>
        <dbReference type="ARBA" id="ARBA00023125"/>
    </source>
</evidence>
<organism evidence="3 4">
    <name type="scientific">Agromyces badenianii</name>
    <dbReference type="NCBI Taxonomy" id="2080742"/>
    <lineage>
        <taxon>Bacteria</taxon>
        <taxon>Bacillati</taxon>
        <taxon>Actinomycetota</taxon>
        <taxon>Actinomycetes</taxon>
        <taxon>Micrococcales</taxon>
        <taxon>Microbacteriaceae</taxon>
        <taxon>Agromyces</taxon>
    </lineage>
</organism>
<gene>
    <name evidence="3" type="ORF">DCE93_06265</name>
</gene>